<evidence type="ECO:0000313" key="2">
    <source>
        <dbReference type="EMBL" id="TWG81750.1"/>
    </source>
</evidence>
<keyword evidence="1" id="KW-0812">Transmembrane</keyword>
<feature type="transmembrane region" description="Helical" evidence="1">
    <location>
        <begin position="156"/>
        <end position="174"/>
    </location>
</feature>
<name>A0A562BA16_9BURK</name>
<accession>A0A562BA16</accession>
<keyword evidence="1" id="KW-0472">Membrane</keyword>
<organism evidence="2 3">
    <name type="scientific">Cupriavidus gilardii J11</name>
    <dbReference type="NCBI Taxonomy" id="936133"/>
    <lineage>
        <taxon>Bacteria</taxon>
        <taxon>Pseudomonadati</taxon>
        <taxon>Pseudomonadota</taxon>
        <taxon>Betaproteobacteria</taxon>
        <taxon>Burkholderiales</taxon>
        <taxon>Burkholderiaceae</taxon>
        <taxon>Cupriavidus</taxon>
    </lineage>
</organism>
<feature type="transmembrane region" description="Helical" evidence="1">
    <location>
        <begin position="110"/>
        <end position="128"/>
    </location>
</feature>
<evidence type="ECO:0000313" key="3">
    <source>
        <dbReference type="Proteomes" id="UP000318141"/>
    </source>
</evidence>
<dbReference type="Proteomes" id="UP000318141">
    <property type="component" value="Unassembled WGS sequence"/>
</dbReference>
<protein>
    <recommendedName>
        <fullName evidence="4">Diguanylate cyclase</fullName>
    </recommendedName>
</protein>
<evidence type="ECO:0008006" key="4">
    <source>
        <dbReference type="Google" id="ProtNLM"/>
    </source>
</evidence>
<sequence length="206" mass="23048">MIADNAREGALLVLMYGLVPLWLLAGVGDWACHRRTRIETNAGAYESALHLLMLLEVGLPVLLALFVRVNALVLLIIAGAVVLHAATAWWDIHYTHGKREIGPAEQHMHGLLEVLPMTALILVALGHWDQTLSLFGAGTQPADFTLAWKTPMLPPWYIAIVLIASVLLAVLPFVEEYRRCWRWRRQRSDEEAAEAIRRARAAARPR</sequence>
<reference evidence="2 3" key="1">
    <citation type="submission" date="2019-07" db="EMBL/GenBank/DDBJ databases">
        <title>Genome sequencing of lignin-degrading bacterial isolates.</title>
        <authorList>
            <person name="Gladden J."/>
        </authorList>
    </citation>
    <scope>NUCLEOTIDE SEQUENCE [LARGE SCALE GENOMIC DNA]</scope>
    <source>
        <strain evidence="2 3">J11</strain>
    </source>
</reference>
<keyword evidence="3" id="KW-1185">Reference proteome</keyword>
<keyword evidence="1" id="KW-1133">Transmembrane helix</keyword>
<feature type="transmembrane region" description="Helical" evidence="1">
    <location>
        <begin position="72"/>
        <end position="90"/>
    </location>
</feature>
<gene>
    <name evidence="2" type="ORF">L602_000400000690</name>
</gene>
<feature type="transmembrane region" description="Helical" evidence="1">
    <location>
        <begin position="12"/>
        <end position="32"/>
    </location>
</feature>
<feature type="transmembrane region" description="Helical" evidence="1">
    <location>
        <begin position="44"/>
        <end position="66"/>
    </location>
</feature>
<proteinExistence type="predicted"/>
<comment type="caution">
    <text evidence="2">The sequence shown here is derived from an EMBL/GenBank/DDBJ whole genome shotgun (WGS) entry which is preliminary data.</text>
</comment>
<dbReference type="AlphaFoldDB" id="A0A562BA16"/>
<evidence type="ECO:0000256" key="1">
    <source>
        <dbReference type="SAM" id="Phobius"/>
    </source>
</evidence>
<dbReference type="EMBL" id="VLJN01000034">
    <property type="protein sequence ID" value="TWG81750.1"/>
    <property type="molecule type" value="Genomic_DNA"/>
</dbReference>